<evidence type="ECO:0000313" key="3">
    <source>
        <dbReference type="Proteomes" id="UP000030645"/>
    </source>
</evidence>
<dbReference type="EMBL" id="KE345504">
    <property type="protein sequence ID" value="EXC04748.1"/>
    <property type="molecule type" value="Genomic_DNA"/>
</dbReference>
<sequence>MGVVVLNPQDCLKQPFSHKALVSSSRHMKRPRNPNPNRANRAQPNRRTRRIPAQPNDTAPRTGATRMVQKPPADKLDMSHVKILKRGEELNETTPDPPSPKVAGKETGLNNKDLASPVRLSTDPESNRVMGFYAGSSMCIESPPPSSLPLPAFFKKKSVVSTNVEATNFLLSVLRLDL</sequence>
<dbReference type="eggNOG" id="ENOG502S65G">
    <property type="taxonomic scope" value="Eukaryota"/>
</dbReference>
<evidence type="ECO:0000313" key="2">
    <source>
        <dbReference type="EMBL" id="EXC04748.1"/>
    </source>
</evidence>
<accession>W9RZH0</accession>
<dbReference type="PANTHER" id="PTHR33670:SF17">
    <property type="entry name" value="ANTHER-SPECIFIC PROLINE-RICH PROTEIN APG"/>
    <property type="match status" value="1"/>
</dbReference>
<dbReference type="PANTHER" id="PTHR33670">
    <property type="entry name" value="SPLICING FACTOR, PROLINE- AND GLUTAMINE-RICH-LIKE"/>
    <property type="match status" value="1"/>
</dbReference>
<evidence type="ECO:0000256" key="1">
    <source>
        <dbReference type="SAM" id="MobiDB-lite"/>
    </source>
</evidence>
<keyword evidence="3" id="KW-1185">Reference proteome</keyword>
<feature type="compositionally biased region" description="Basic and acidic residues" evidence="1">
    <location>
        <begin position="72"/>
        <end position="89"/>
    </location>
</feature>
<proteinExistence type="predicted"/>
<name>W9RZH0_9ROSA</name>
<dbReference type="OrthoDB" id="1113087at2759"/>
<protein>
    <submittedName>
        <fullName evidence="2">Uncharacterized protein</fullName>
    </submittedName>
</protein>
<organism evidence="2 3">
    <name type="scientific">Morus notabilis</name>
    <dbReference type="NCBI Taxonomy" id="981085"/>
    <lineage>
        <taxon>Eukaryota</taxon>
        <taxon>Viridiplantae</taxon>
        <taxon>Streptophyta</taxon>
        <taxon>Embryophyta</taxon>
        <taxon>Tracheophyta</taxon>
        <taxon>Spermatophyta</taxon>
        <taxon>Magnoliopsida</taxon>
        <taxon>eudicotyledons</taxon>
        <taxon>Gunneridae</taxon>
        <taxon>Pentapetalae</taxon>
        <taxon>rosids</taxon>
        <taxon>fabids</taxon>
        <taxon>Rosales</taxon>
        <taxon>Moraceae</taxon>
        <taxon>Moreae</taxon>
        <taxon>Morus</taxon>
    </lineage>
</organism>
<gene>
    <name evidence="2" type="ORF">L484_003456</name>
</gene>
<dbReference type="AlphaFoldDB" id="W9RZH0"/>
<dbReference type="Proteomes" id="UP000030645">
    <property type="component" value="Unassembled WGS sequence"/>
</dbReference>
<dbReference type="KEGG" id="mnt:21386992"/>
<feature type="region of interest" description="Disordered" evidence="1">
    <location>
        <begin position="16"/>
        <end position="123"/>
    </location>
</feature>
<reference evidence="3" key="1">
    <citation type="submission" date="2013-01" db="EMBL/GenBank/DDBJ databases">
        <title>Draft Genome Sequence of a Mulberry Tree, Morus notabilis C.K. Schneid.</title>
        <authorList>
            <person name="He N."/>
            <person name="Zhao S."/>
        </authorList>
    </citation>
    <scope>NUCLEOTIDE SEQUENCE</scope>
</reference>